<comment type="caution">
    <text evidence="1">The sequence shown here is derived from an EMBL/GenBank/DDBJ whole genome shotgun (WGS) entry which is preliminary data.</text>
</comment>
<reference evidence="1" key="1">
    <citation type="journal article" date="2020" name="Stud. Mycol.">
        <title>101 Dothideomycetes genomes: a test case for predicting lifestyles and emergence of pathogens.</title>
        <authorList>
            <person name="Haridas S."/>
            <person name="Albert R."/>
            <person name="Binder M."/>
            <person name="Bloem J."/>
            <person name="Labutti K."/>
            <person name="Salamov A."/>
            <person name="Andreopoulos B."/>
            <person name="Baker S."/>
            <person name="Barry K."/>
            <person name="Bills G."/>
            <person name="Bluhm B."/>
            <person name="Cannon C."/>
            <person name="Castanera R."/>
            <person name="Culley D."/>
            <person name="Daum C."/>
            <person name="Ezra D."/>
            <person name="Gonzalez J."/>
            <person name="Henrissat B."/>
            <person name="Kuo A."/>
            <person name="Liang C."/>
            <person name="Lipzen A."/>
            <person name="Lutzoni F."/>
            <person name="Magnuson J."/>
            <person name="Mondo S."/>
            <person name="Nolan M."/>
            <person name="Ohm R."/>
            <person name="Pangilinan J."/>
            <person name="Park H.-J."/>
            <person name="Ramirez L."/>
            <person name="Alfaro M."/>
            <person name="Sun H."/>
            <person name="Tritt A."/>
            <person name="Yoshinaga Y."/>
            <person name="Zwiers L.-H."/>
            <person name="Turgeon B."/>
            <person name="Goodwin S."/>
            <person name="Spatafora J."/>
            <person name="Crous P."/>
            <person name="Grigoriev I."/>
        </authorList>
    </citation>
    <scope>NUCLEOTIDE SEQUENCE</scope>
    <source>
        <strain evidence="1">CBS 525.71</strain>
    </source>
</reference>
<keyword evidence="2" id="KW-1185">Reference proteome</keyword>
<evidence type="ECO:0000313" key="1">
    <source>
        <dbReference type="EMBL" id="KAF2623909.1"/>
    </source>
</evidence>
<protein>
    <submittedName>
        <fullName evidence="1">Uncharacterized protein</fullName>
    </submittedName>
</protein>
<dbReference type="Proteomes" id="UP000799754">
    <property type="component" value="Unassembled WGS sequence"/>
</dbReference>
<evidence type="ECO:0000313" key="2">
    <source>
        <dbReference type="Proteomes" id="UP000799754"/>
    </source>
</evidence>
<organism evidence="1 2">
    <name type="scientific">Macroventuria anomochaeta</name>
    <dbReference type="NCBI Taxonomy" id="301207"/>
    <lineage>
        <taxon>Eukaryota</taxon>
        <taxon>Fungi</taxon>
        <taxon>Dikarya</taxon>
        <taxon>Ascomycota</taxon>
        <taxon>Pezizomycotina</taxon>
        <taxon>Dothideomycetes</taxon>
        <taxon>Pleosporomycetidae</taxon>
        <taxon>Pleosporales</taxon>
        <taxon>Pleosporineae</taxon>
        <taxon>Didymellaceae</taxon>
        <taxon>Macroventuria</taxon>
    </lineage>
</organism>
<name>A0ACB6RRY8_9PLEO</name>
<dbReference type="EMBL" id="MU006734">
    <property type="protein sequence ID" value="KAF2623909.1"/>
    <property type="molecule type" value="Genomic_DNA"/>
</dbReference>
<accession>A0ACB6RRY8</accession>
<gene>
    <name evidence="1" type="ORF">BU25DRAFT_451103</name>
</gene>
<proteinExistence type="predicted"/>
<sequence length="529" mass="59537">MFTHTPPTISLHSMATRLSQIRLSPYSSRSTKKERFDYTSSPAKRSKYPARQVHRDRMAQPATQSQQAGTRRPHYQSHQQQDADRTRPGGARPLPETPRKPHHQDWNKRDEANLMKSLPRKPVQRKPLQDINPNVYDSRSTPRGPRQQQMPARKASTATSQAQSRMSEMYTMIDNHLAWNMSTSDLESDRPDSSGTMFVDFGTNGEMEVSYRNGVNKKLPTPPVPSKILAPSKPTSPRHESEVKEVLDVQQKEIKQHKPPPPRPSYSSRHDSVFSSGAEHEEHIDRFQARSLPQVPATSSRRTGNLQREIRRSYPPQVHRTQRSSSPQTALTHHTSPTPSQTSTASYHTAPPPRDDTAYTVVEPSGLTVQCHPSHTPGTGSKPATGSYVSGYDPATNYTYDYDGRTVHVHGESTVSRPSSYTSEYFDIPVSTYNASISTYHLSTSASASTAVARVQTERPLPRLPPCAQLPEPPQQDVKKRRKVLKFVQKLLHKLDDLGVMKDLSSHNRQRHSQPASATKPWVECRHVT</sequence>